<evidence type="ECO:0000256" key="3">
    <source>
        <dbReference type="ARBA" id="ARBA00022991"/>
    </source>
</evidence>
<organism evidence="5">
    <name type="scientific">Noctiluca scintillans</name>
    <name type="common">Sea sparkle</name>
    <name type="synonym">Red tide dinoflagellate</name>
    <dbReference type="NCBI Taxonomy" id="2966"/>
    <lineage>
        <taxon>Eukaryota</taxon>
        <taxon>Sar</taxon>
        <taxon>Alveolata</taxon>
        <taxon>Dinophyceae</taxon>
        <taxon>Noctilucales</taxon>
        <taxon>Noctilucaceae</taxon>
        <taxon>Noctiluca</taxon>
    </lineage>
</organism>
<keyword evidence="3" id="KW-0157">Chromophore</keyword>
<evidence type="ECO:0000256" key="2">
    <source>
        <dbReference type="ARBA" id="ARBA00022643"/>
    </source>
</evidence>
<evidence type="ECO:0000313" key="5">
    <source>
        <dbReference type="EMBL" id="CAD8828599.1"/>
    </source>
</evidence>
<dbReference type="EMBL" id="HBFQ01004224">
    <property type="protein sequence ID" value="CAD8828599.1"/>
    <property type="molecule type" value="Transcribed_RNA"/>
</dbReference>
<proteinExistence type="predicted"/>
<keyword evidence="2" id="KW-0288">FMN</keyword>
<sequence length="259" mass="28986">MGVHQSTGKRSSKNCSACMCLPFQKGKESAITLEVHDIVGHQDSPIFVATDQEKATHNSITLQNFVDSVCTESMNGLKFSVTVASPLLEDCPLVHCSIGFSELTGYHVEEIVGRNCRFLLDGVPEHLVRPETRIKCRSFCACARDGSSYNAVEDKMPESLRESTAFRLPDGEILCVQANARKNGDLFSNMFYLREVELDDDTFILGLQAEMPEDYDHLLHDVGSCFADSYMQLTANMDALEKVLANEFWYSGPMRRQYS</sequence>
<dbReference type="GO" id="GO:0005634">
    <property type="term" value="C:nucleus"/>
    <property type="evidence" value="ECO:0007669"/>
    <property type="project" value="TreeGrafter"/>
</dbReference>
<reference evidence="5" key="1">
    <citation type="submission" date="2021-01" db="EMBL/GenBank/DDBJ databases">
        <authorList>
            <person name="Corre E."/>
            <person name="Pelletier E."/>
            <person name="Niang G."/>
            <person name="Scheremetjew M."/>
            <person name="Finn R."/>
            <person name="Kale V."/>
            <person name="Holt S."/>
            <person name="Cochrane G."/>
            <person name="Meng A."/>
            <person name="Brown T."/>
            <person name="Cohen L."/>
        </authorList>
    </citation>
    <scope>NUCLEOTIDE SEQUENCE</scope>
</reference>
<keyword evidence="1" id="KW-0285">Flavoprotein</keyword>
<feature type="domain" description="PAS" evidence="4">
    <location>
        <begin position="89"/>
        <end position="138"/>
    </location>
</feature>
<protein>
    <recommendedName>
        <fullName evidence="4">PAS domain-containing protein</fullName>
    </recommendedName>
</protein>
<dbReference type="AlphaFoldDB" id="A0A7S0ZPW3"/>
<name>A0A7S0ZPW3_NOCSC</name>
<gene>
    <name evidence="5" type="ORF">NSCI0253_LOCUS2945</name>
</gene>
<evidence type="ECO:0000259" key="4">
    <source>
        <dbReference type="Pfam" id="PF13426"/>
    </source>
</evidence>
<accession>A0A7S0ZPW3</accession>
<dbReference type="Gene3D" id="3.30.450.20">
    <property type="entry name" value="PAS domain"/>
    <property type="match status" value="1"/>
</dbReference>
<dbReference type="InterPro" id="IPR000014">
    <property type="entry name" value="PAS"/>
</dbReference>
<dbReference type="Pfam" id="PF13426">
    <property type="entry name" value="PAS_9"/>
    <property type="match status" value="1"/>
</dbReference>
<evidence type="ECO:0000256" key="1">
    <source>
        <dbReference type="ARBA" id="ARBA00022630"/>
    </source>
</evidence>
<dbReference type="PANTHER" id="PTHR47429">
    <property type="entry name" value="PROTEIN TWIN LOV 1"/>
    <property type="match status" value="1"/>
</dbReference>
<dbReference type="PANTHER" id="PTHR47429:SF2">
    <property type="entry name" value="PROTEIN TWIN LOV 1"/>
    <property type="match status" value="1"/>
</dbReference>